<dbReference type="AlphaFoldDB" id="A0A3Q0JBK1"/>
<dbReference type="STRING" id="121845.A0A3Q0JBK1"/>
<dbReference type="PaxDb" id="121845-A0A3Q0JBK1"/>
<keyword evidence="1" id="KW-1185">Reference proteome</keyword>
<reference evidence="2" key="1">
    <citation type="submission" date="2025-08" db="UniProtKB">
        <authorList>
            <consortium name="RefSeq"/>
        </authorList>
    </citation>
    <scope>IDENTIFICATION</scope>
</reference>
<proteinExistence type="predicted"/>
<dbReference type="Proteomes" id="UP000079169">
    <property type="component" value="Unplaced"/>
</dbReference>
<organism evidence="1 2">
    <name type="scientific">Diaphorina citri</name>
    <name type="common">Asian citrus psyllid</name>
    <dbReference type="NCBI Taxonomy" id="121845"/>
    <lineage>
        <taxon>Eukaryota</taxon>
        <taxon>Metazoa</taxon>
        <taxon>Ecdysozoa</taxon>
        <taxon>Arthropoda</taxon>
        <taxon>Hexapoda</taxon>
        <taxon>Insecta</taxon>
        <taxon>Pterygota</taxon>
        <taxon>Neoptera</taxon>
        <taxon>Paraneoptera</taxon>
        <taxon>Hemiptera</taxon>
        <taxon>Sternorrhyncha</taxon>
        <taxon>Psylloidea</taxon>
        <taxon>Psyllidae</taxon>
        <taxon>Diaphorininae</taxon>
        <taxon>Diaphorina</taxon>
    </lineage>
</organism>
<gene>
    <name evidence="2" type="primary">LOC113470242</name>
</gene>
<protein>
    <submittedName>
        <fullName evidence="2">Uncharacterized protein LOC113470242</fullName>
    </submittedName>
</protein>
<dbReference type="KEGG" id="dci:113470242"/>
<sequence length="207" mass="23566">MPFVVRTVQPKFLSRNNKLLDTAGSPLVKEGELDAVINNTLCNCLKQLGSVVSVAGDIFKQLNEELVAVSEKTDALKARMARLNAHTEEFDPKLVTVRKLNFVCLFGQSGGKPLVFKKLQNRKEEAPGVEAQQPIEIGNRKPLWQKRKLKFYVRIHHDNLQTLSPTEAPGVEAQQPIEIGNRKPLWLKRKLKFYVQIHQRQGRTKQH</sequence>
<dbReference type="GeneID" id="113470242"/>
<name>A0A3Q0JBK1_DIACI</name>
<evidence type="ECO:0000313" key="2">
    <source>
        <dbReference type="RefSeq" id="XP_026684323.1"/>
    </source>
</evidence>
<dbReference type="Gene3D" id="1.20.5.340">
    <property type="match status" value="1"/>
</dbReference>
<evidence type="ECO:0000313" key="1">
    <source>
        <dbReference type="Proteomes" id="UP000079169"/>
    </source>
</evidence>
<accession>A0A3Q0JBK1</accession>
<dbReference type="RefSeq" id="XP_026684323.1">
    <property type="nucleotide sequence ID" value="XM_026828522.1"/>
</dbReference>